<accession>A0ABY8EE14</accession>
<evidence type="ECO:0000256" key="5">
    <source>
        <dbReference type="ARBA" id="ARBA00023295"/>
    </source>
</evidence>
<sequence length="415" mass="48666">MKKNILIIAVCVALLISIQYLMSHSSSIKDEYVSNKNNVQTNSKENEKMKFWNTQRKGTNFFNTKPIPQNYEIAKEKGIEFVRLVPSKWTKGKRDFLIGDVTDYNGLVKEDVDSLLKDLDAADKAGMKVIVSTLSIPGLRYVQFNDGKIDLRIWKDKKYIEQTAQFWRDLAKVLKDHPAVVGYNIINEPQPERLSTKGEFWDLDFDKWYKSIENTSQDLNLLYSEVTEEIRKVDKDTPIVLDSGLYATPWAFKYLKKQNDENTIYSFHMYEPYGYTTKSLNNGKYSYPGKLPTTEGNLEEWNSKTMNKFFDPVREFQKNNNIAENRILVGEFGCNRNTDGIEAYFEDMINVYNKENWSWAFYSFREDEWDAMDYELGKGAPDWRYWEAIENGENPPESCRKKNTIWDVIEKQLKN</sequence>
<dbReference type="Gene3D" id="3.20.20.80">
    <property type="entry name" value="Glycosidases"/>
    <property type="match status" value="1"/>
</dbReference>
<dbReference type="InterPro" id="IPR001547">
    <property type="entry name" value="Glyco_hydro_5"/>
</dbReference>
<feature type="domain" description="Glycoside hydrolase family 5" evidence="8">
    <location>
        <begin position="54"/>
        <end position="365"/>
    </location>
</feature>
<name>A0ABY8EE14_9FIRM</name>
<evidence type="ECO:0000259" key="8">
    <source>
        <dbReference type="Pfam" id="PF00150"/>
    </source>
</evidence>
<keyword evidence="4" id="KW-0119">Carbohydrate metabolism</keyword>
<evidence type="ECO:0000256" key="1">
    <source>
        <dbReference type="ARBA" id="ARBA00005641"/>
    </source>
</evidence>
<dbReference type="EMBL" id="CP120733">
    <property type="protein sequence ID" value="WFD11186.1"/>
    <property type="molecule type" value="Genomic_DNA"/>
</dbReference>
<keyword evidence="5 7" id="KW-0326">Glycosidase</keyword>
<evidence type="ECO:0000256" key="3">
    <source>
        <dbReference type="ARBA" id="ARBA00023001"/>
    </source>
</evidence>
<gene>
    <name evidence="9" type="ORF">P4S50_03660</name>
</gene>
<comment type="similarity">
    <text evidence="1 7">Belongs to the glycosyl hydrolase 5 (cellulase A) family.</text>
</comment>
<keyword evidence="10" id="KW-1185">Reference proteome</keyword>
<organism evidence="9 10">
    <name type="scientific">Tepidibacter hydrothermalis</name>
    <dbReference type="NCBI Taxonomy" id="3036126"/>
    <lineage>
        <taxon>Bacteria</taxon>
        <taxon>Bacillati</taxon>
        <taxon>Bacillota</taxon>
        <taxon>Clostridia</taxon>
        <taxon>Peptostreptococcales</taxon>
        <taxon>Peptostreptococcaceae</taxon>
        <taxon>Tepidibacter</taxon>
    </lineage>
</organism>
<evidence type="ECO:0000256" key="7">
    <source>
        <dbReference type="RuleBase" id="RU361153"/>
    </source>
</evidence>
<proteinExistence type="inferred from homology"/>
<evidence type="ECO:0000313" key="10">
    <source>
        <dbReference type="Proteomes" id="UP001222800"/>
    </source>
</evidence>
<dbReference type="PANTHER" id="PTHR31297">
    <property type="entry name" value="GLUCAN ENDO-1,6-BETA-GLUCOSIDASE B"/>
    <property type="match status" value="1"/>
</dbReference>
<dbReference type="Proteomes" id="UP001222800">
    <property type="component" value="Chromosome"/>
</dbReference>
<keyword evidence="2 7" id="KW-0378">Hydrolase</keyword>
<evidence type="ECO:0000313" key="9">
    <source>
        <dbReference type="EMBL" id="WFD11186.1"/>
    </source>
</evidence>
<protein>
    <submittedName>
        <fullName evidence="9">Cellulase family glycosylhydrolase</fullName>
    </submittedName>
</protein>
<dbReference type="Pfam" id="PF00150">
    <property type="entry name" value="Cellulase"/>
    <property type="match status" value="1"/>
</dbReference>
<keyword evidence="3" id="KW-0136">Cellulose degradation</keyword>
<dbReference type="RefSeq" id="WP_277733174.1">
    <property type="nucleotide sequence ID" value="NZ_CP120733.1"/>
</dbReference>
<dbReference type="InterPro" id="IPR050386">
    <property type="entry name" value="Glycosyl_hydrolase_5"/>
</dbReference>
<dbReference type="SUPFAM" id="SSF51445">
    <property type="entry name" value="(Trans)glycosidases"/>
    <property type="match status" value="1"/>
</dbReference>
<reference evidence="9 10" key="1">
    <citation type="submission" date="2023-03" db="EMBL/GenBank/DDBJ databases">
        <title>Complete genome sequence of Tepidibacter sp. SWIR-1, isolated from a deep-sea hydrothermal vent.</title>
        <authorList>
            <person name="Li X."/>
        </authorList>
    </citation>
    <scope>NUCLEOTIDE SEQUENCE [LARGE SCALE GENOMIC DNA]</scope>
    <source>
        <strain evidence="9 10">SWIR-1</strain>
    </source>
</reference>
<evidence type="ECO:0000256" key="6">
    <source>
        <dbReference type="ARBA" id="ARBA00023326"/>
    </source>
</evidence>
<evidence type="ECO:0000256" key="4">
    <source>
        <dbReference type="ARBA" id="ARBA00023277"/>
    </source>
</evidence>
<keyword evidence="6" id="KW-0624">Polysaccharide degradation</keyword>
<dbReference type="InterPro" id="IPR017853">
    <property type="entry name" value="GH"/>
</dbReference>
<dbReference type="PANTHER" id="PTHR31297:SF41">
    <property type="entry name" value="ENDOGLUCANASE, PUTATIVE (AFU_ORTHOLOGUE AFUA_5G01830)-RELATED"/>
    <property type="match status" value="1"/>
</dbReference>
<evidence type="ECO:0000256" key="2">
    <source>
        <dbReference type="ARBA" id="ARBA00022801"/>
    </source>
</evidence>